<dbReference type="GO" id="GO:0008897">
    <property type="term" value="F:holo-[acyl-carrier-protein] synthase activity"/>
    <property type="evidence" value="ECO:0007669"/>
    <property type="project" value="InterPro"/>
</dbReference>
<reference evidence="6" key="1">
    <citation type="journal article" date="2014" name="Genome Announc.">
        <title>Complete Genome Sequence of Mycoplasma canadense Strain HAZ 360_1 from Bovine Mastitic Milk in Japan.</title>
        <authorList>
            <person name="Hata E."/>
        </authorList>
    </citation>
    <scope>NUCLEOTIDE SEQUENCE [LARGE SCALE GENOMIC DNA]</scope>
    <source>
        <strain evidence="6">HAZ360_1</strain>
    </source>
</reference>
<dbReference type="RefSeq" id="WP_045433870.1">
    <property type="nucleotide sequence ID" value="NZ_AP014631.1"/>
</dbReference>
<dbReference type="InterPro" id="IPR008278">
    <property type="entry name" value="4-PPantetheinyl_Trfase_dom"/>
</dbReference>
<dbReference type="EMBL" id="AP014631">
    <property type="protein sequence ID" value="BAP39612.1"/>
    <property type="molecule type" value="Genomic_DNA"/>
</dbReference>
<dbReference type="HOGENOM" id="CLU_089696_1_1_14"/>
<evidence type="ECO:0000259" key="4">
    <source>
        <dbReference type="Pfam" id="PF01648"/>
    </source>
</evidence>
<gene>
    <name evidence="5" type="primary">acpS</name>
    <name evidence="5" type="ORF">MCAN360_0483</name>
</gene>
<accession>A0A077L6L1</accession>
<dbReference type="AlphaFoldDB" id="A0A077L6L1"/>
<keyword evidence="6" id="KW-1185">Reference proteome</keyword>
<keyword evidence="2" id="KW-0479">Metal-binding</keyword>
<protein>
    <submittedName>
        <fullName evidence="5">Holo-[acyl-carrier-protein] synthase</fullName>
    </submittedName>
</protein>
<dbReference type="OrthoDB" id="389495at2"/>
<dbReference type="Pfam" id="PF01648">
    <property type="entry name" value="ACPS"/>
    <property type="match status" value="1"/>
</dbReference>
<keyword evidence="3" id="KW-0460">Magnesium</keyword>
<dbReference type="STRING" id="29554.MCAN360_0483"/>
<dbReference type="Gene3D" id="3.90.470.20">
    <property type="entry name" value="4'-phosphopantetheinyl transferase domain"/>
    <property type="match status" value="1"/>
</dbReference>
<dbReference type="NCBIfam" id="TIGR00556">
    <property type="entry name" value="pantethn_trn"/>
    <property type="match status" value="1"/>
</dbReference>
<dbReference type="SUPFAM" id="SSF56214">
    <property type="entry name" value="4'-phosphopantetheinyl transferase"/>
    <property type="match status" value="1"/>
</dbReference>
<evidence type="ECO:0000256" key="3">
    <source>
        <dbReference type="ARBA" id="ARBA00022842"/>
    </source>
</evidence>
<organism evidence="5 6">
    <name type="scientific">Metamycoplasma canadense</name>
    <dbReference type="NCBI Taxonomy" id="29554"/>
    <lineage>
        <taxon>Bacteria</taxon>
        <taxon>Bacillati</taxon>
        <taxon>Mycoplasmatota</taxon>
        <taxon>Mycoplasmoidales</taxon>
        <taxon>Metamycoplasmataceae</taxon>
        <taxon>Metamycoplasma</taxon>
    </lineage>
</organism>
<name>A0A077L6L1_9BACT</name>
<dbReference type="GO" id="GO:0006633">
    <property type="term" value="P:fatty acid biosynthetic process"/>
    <property type="evidence" value="ECO:0007669"/>
    <property type="project" value="InterPro"/>
</dbReference>
<dbReference type="Proteomes" id="UP000031641">
    <property type="component" value="Chromosome"/>
</dbReference>
<dbReference type="InterPro" id="IPR004568">
    <property type="entry name" value="Ppantetheine-prot_Trfase_dom"/>
</dbReference>
<evidence type="ECO:0000256" key="2">
    <source>
        <dbReference type="ARBA" id="ARBA00022723"/>
    </source>
</evidence>
<keyword evidence="1" id="KW-0808">Transferase</keyword>
<feature type="domain" description="4'-phosphopantetheinyl transferase" evidence="4">
    <location>
        <begin position="3"/>
        <end position="97"/>
    </location>
</feature>
<dbReference type="GO" id="GO:0000287">
    <property type="term" value="F:magnesium ion binding"/>
    <property type="evidence" value="ECO:0007669"/>
    <property type="project" value="InterPro"/>
</dbReference>
<sequence length="100" mass="12061">MISIDLTKIKRFKKIKKEVLNRFLHPNEIEEYIKIEKEKKATFLATRWALKECIFKIDNNLYEFKKIHIKKTNQGRYIFEDFQLSTTNEDGYVVAVAFKK</sequence>
<proteinExistence type="predicted"/>
<evidence type="ECO:0000256" key="1">
    <source>
        <dbReference type="ARBA" id="ARBA00022679"/>
    </source>
</evidence>
<dbReference type="InterPro" id="IPR037143">
    <property type="entry name" value="4-PPantetheinyl_Trfase_dom_sf"/>
</dbReference>
<dbReference type="KEGG" id="mcan:MCAN360_0483"/>
<evidence type="ECO:0000313" key="5">
    <source>
        <dbReference type="EMBL" id="BAP39612.1"/>
    </source>
</evidence>
<evidence type="ECO:0000313" key="6">
    <source>
        <dbReference type="Proteomes" id="UP000031641"/>
    </source>
</evidence>